<dbReference type="EMBL" id="CP011770">
    <property type="protein sequence ID" value="AKM09559.1"/>
    <property type="molecule type" value="Genomic_DNA"/>
</dbReference>
<organism evidence="1 2">
    <name type="scientific">Croceicoccus naphthovorans</name>
    <dbReference type="NCBI Taxonomy" id="1348774"/>
    <lineage>
        <taxon>Bacteria</taxon>
        <taxon>Pseudomonadati</taxon>
        <taxon>Pseudomonadota</taxon>
        <taxon>Alphaproteobacteria</taxon>
        <taxon>Sphingomonadales</taxon>
        <taxon>Erythrobacteraceae</taxon>
        <taxon>Croceicoccus</taxon>
    </lineage>
</organism>
<name>A0A0G3XG39_9SPHN</name>
<dbReference type="OrthoDB" id="7450905at2"/>
<gene>
    <name evidence="1" type="ORF">AB433_05550</name>
</gene>
<dbReference type="RefSeq" id="WP_047820247.1">
    <property type="nucleotide sequence ID" value="NZ_CP011770.1"/>
</dbReference>
<dbReference type="Proteomes" id="UP000035287">
    <property type="component" value="Chromosome"/>
</dbReference>
<reference evidence="1 2" key="1">
    <citation type="submission" date="2015-06" db="EMBL/GenBank/DDBJ databases">
        <authorList>
            <person name="Zeng Y."/>
            <person name="Huang Y."/>
        </authorList>
    </citation>
    <scope>NUCLEOTIDE SEQUENCE [LARGE SCALE GENOMIC DNA]</scope>
    <source>
        <strain evidence="1 2">PQ-2</strain>
    </source>
</reference>
<accession>A0A0G3XG39</accession>
<dbReference type="AlphaFoldDB" id="A0A0G3XG39"/>
<dbReference type="KEGG" id="cna:AB433_05550"/>
<protein>
    <submittedName>
        <fullName evidence="1">Uncharacterized protein</fullName>
    </submittedName>
</protein>
<evidence type="ECO:0000313" key="2">
    <source>
        <dbReference type="Proteomes" id="UP000035287"/>
    </source>
</evidence>
<dbReference type="PATRIC" id="fig|1348774.3.peg.1164"/>
<sequence length="96" mass="10218">MKTVSIIAAAAGLAIAAPAFAESVSVEYSDLNLSTEAGQKELDRRLNNAARQVCGMDQKLTGTRVPSRESRECYKNARAQFEQSIAAVTAKEARGG</sequence>
<keyword evidence="2" id="KW-1185">Reference proteome</keyword>
<dbReference type="NCBIfam" id="TIGR04433">
    <property type="entry name" value="UrcA_uranyl"/>
    <property type="match status" value="1"/>
</dbReference>
<evidence type="ECO:0000313" key="1">
    <source>
        <dbReference type="EMBL" id="AKM09559.1"/>
    </source>
</evidence>
<dbReference type="InterPro" id="IPR030972">
    <property type="entry name" value="UrcA_uranyl"/>
</dbReference>
<proteinExistence type="predicted"/>